<keyword evidence="2" id="KW-0812">Transmembrane</keyword>
<evidence type="ECO:0000259" key="3">
    <source>
        <dbReference type="SMART" id="SM00460"/>
    </source>
</evidence>
<dbReference type="InterPro" id="IPR038765">
    <property type="entry name" value="Papain-like_cys_pep_sf"/>
</dbReference>
<proteinExistence type="predicted"/>
<feature type="region of interest" description="Disordered" evidence="1">
    <location>
        <begin position="534"/>
        <end position="553"/>
    </location>
</feature>
<keyword evidence="2" id="KW-1133">Transmembrane helix</keyword>
<dbReference type="Pfam" id="PF01841">
    <property type="entry name" value="Transglut_core"/>
    <property type="match status" value="1"/>
</dbReference>
<evidence type="ECO:0000313" key="4">
    <source>
        <dbReference type="EMBL" id="MBS3062571.1"/>
    </source>
</evidence>
<protein>
    <submittedName>
        <fullName evidence="4">Transglutaminase domain-containing protein</fullName>
    </submittedName>
</protein>
<evidence type="ECO:0000256" key="2">
    <source>
        <dbReference type="SAM" id="Phobius"/>
    </source>
</evidence>
<keyword evidence="2" id="KW-0472">Membrane</keyword>
<evidence type="ECO:0000256" key="1">
    <source>
        <dbReference type="SAM" id="MobiDB-lite"/>
    </source>
</evidence>
<dbReference type="Gene3D" id="3.10.620.30">
    <property type="match status" value="1"/>
</dbReference>
<feature type="transmembrane region" description="Helical" evidence="2">
    <location>
        <begin position="577"/>
        <end position="597"/>
    </location>
</feature>
<dbReference type="InterPro" id="IPR002931">
    <property type="entry name" value="Transglutaminase-like"/>
</dbReference>
<dbReference type="AlphaFoldDB" id="A0A8T4L6R2"/>
<dbReference type="PANTHER" id="PTHR33490">
    <property type="entry name" value="BLR5614 PROTEIN-RELATED"/>
    <property type="match status" value="1"/>
</dbReference>
<dbReference type="SUPFAM" id="SSF54001">
    <property type="entry name" value="Cysteine proteinases"/>
    <property type="match status" value="1"/>
</dbReference>
<dbReference type="EMBL" id="JAGVWE010000002">
    <property type="protein sequence ID" value="MBS3062571.1"/>
    <property type="molecule type" value="Genomic_DNA"/>
</dbReference>
<dbReference type="Proteomes" id="UP000678237">
    <property type="component" value="Unassembled WGS sequence"/>
</dbReference>
<dbReference type="SMART" id="SM00460">
    <property type="entry name" value="TGc"/>
    <property type="match status" value="1"/>
</dbReference>
<gene>
    <name evidence="4" type="ORF">J4203_01745</name>
</gene>
<organism evidence="4 5">
    <name type="scientific">Candidatus Iainarchaeum sp</name>
    <dbReference type="NCBI Taxonomy" id="3101447"/>
    <lineage>
        <taxon>Archaea</taxon>
        <taxon>Candidatus Iainarchaeota</taxon>
        <taxon>Candidatus Iainarchaeia</taxon>
        <taxon>Candidatus Iainarchaeales</taxon>
        <taxon>Candidatus Iainarchaeaceae</taxon>
        <taxon>Candidatus Iainarchaeum</taxon>
    </lineage>
</organism>
<comment type="caution">
    <text evidence="4">The sequence shown here is derived from an EMBL/GenBank/DDBJ whole genome shotgun (WGS) entry which is preliminary data.</text>
</comment>
<reference evidence="4" key="2">
    <citation type="submission" date="2021-05" db="EMBL/GenBank/DDBJ databases">
        <title>Protein family content uncovers lineage relationships and bacterial pathway maintenance mechanisms in DPANN archaea.</title>
        <authorList>
            <person name="Castelle C.J."/>
            <person name="Meheust R."/>
            <person name="Jaffe A.L."/>
            <person name="Seitz K."/>
            <person name="Gong X."/>
            <person name="Baker B.J."/>
            <person name="Banfield J.F."/>
        </authorList>
    </citation>
    <scope>NUCLEOTIDE SEQUENCE</scope>
    <source>
        <strain evidence="4">RIFCSPLOWO2_01_FULL_58_19</strain>
    </source>
</reference>
<accession>A0A8T4L6R2</accession>
<feature type="domain" description="Transglutaminase-like" evidence="3">
    <location>
        <begin position="206"/>
        <end position="267"/>
    </location>
</feature>
<name>A0A8T4L6R2_9ARCH</name>
<evidence type="ECO:0000313" key="5">
    <source>
        <dbReference type="Proteomes" id="UP000678237"/>
    </source>
</evidence>
<sequence>MRVQALALCLVVLLFLLGPAAALTFRPATVQSMDLTVNLKAEGAFSGTVYEGDRLEIKFLTLNNSNTQQIQEMDEKLIIGGREFRPTYKLEGSNKYAVYTLDELMDYAATPKFTIVSKARVKTLARMDSLVDYDLGKPMKGLVEEFLRPSAYIEADDPELVSKARLEFSSTSSELETIRQITEWVNKNVTYDFENYYNGVWGAKDTYASRRGVCDEFSNLAAAFLRAKGIPTMYVSGVSFDGERFGNHGWLEVYLGGKGWIGVDPTYGEAGYLDAAHLVLGKGLDANLLSNFSATTLSRKSIQVKAVLHDPVIEINDIQFFEDIVDVQVEKPEKLGLNQEFEVRVRLKSRQDSTTIIPVELVLHEEFKQEDRGRLVMLKPFEEKWLTWKAVSPVEGLEGQYARYGMVFLAPDQNVEDTLVVYPTRSLEKGGPQIEAIDVSPFISEEGVKLELVLENRGLGVGDVEITFKYYGVEQKARDTLEPGDQKRFAFEANFAKPGTMSLEINDGLAVKAIEIEVPQQAVEAARDGERVRIEERKTRESPLPTPPESEAERAWKALEREAGALVEAVLANEGTLYALVGGLALLLILLVLKSLVRR</sequence>
<reference evidence="4" key="1">
    <citation type="submission" date="2021-03" db="EMBL/GenBank/DDBJ databases">
        <authorList>
            <person name="Jaffe A."/>
        </authorList>
    </citation>
    <scope>NUCLEOTIDE SEQUENCE</scope>
    <source>
        <strain evidence="4">RIFCSPLOWO2_01_FULL_58_19</strain>
    </source>
</reference>